<gene>
    <name evidence="3" type="ORF">AB3G37_07835</name>
</gene>
<feature type="signal peptide" evidence="2">
    <location>
        <begin position="1"/>
        <end position="19"/>
    </location>
</feature>
<evidence type="ECO:0000256" key="2">
    <source>
        <dbReference type="SAM" id="SignalP"/>
    </source>
</evidence>
<feature type="region of interest" description="Disordered" evidence="1">
    <location>
        <begin position="114"/>
        <end position="141"/>
    </location>
</feature>
<evidence type="ECO:0000313" key="3">
    <source>
        <dbReference type="EMBL" id="XDU73977.1"/>
    </source>
</evidence>
<dbReference type="RefSeq" id="WP_369790240.1">
    <property type="nucleotide sequence ID" value="NZ_CP165628.1"/>
</dbReference>
<sequence length="315" mass="34169">MKAWIWPLCLLTLPALAQAQDYRIAWSPGSKQAAYLDDVKSARASSWCAPTLPLRIVAQKKFNADSLAEFLPAVGALMHKECSQLTTLNWQALDSKGQLQQKGTAVNKNGWKVTAEQSESAQQTATATTPSPATSLPSPEAADTAQISKFETPDACHFRTFWGPQSSALFFPSGQSGLHCDPQGWLNGSAENQPGSGEALNYLSGYPLLGLPENAEKTALSVLSANNQRLILANVAVKDSWLILPYDSNARAWRFKGKMAIEGQPGSKQPAQLKNLSQQWGLNGSNIPLNAVFIEKLHPEWRNPAADTLAKTDNK</sequence>
<proteinExistence type="predicted"/>
<protein>
    <recommendedName>
        <fullName evidence="4">Type VI secretion system-associated protein</fullName>
    </recommendedName>
</protein>
<feature type="chain" id="PRO_5044216026" description="Type VI secretion system-associated protein" evidence="2">
    <location>
        <begin position="20"/>
        <end position="315"/>
    </location>
</feature>
<organism evidence="3">
    <name type="scientific">Rouxiella sp. WC2420</name>
    <dbReference type="NCBI Taxonomy" id="3234145"/>
    <lineage>
        <taxon>Bacteria</taxon>
        <taxon>Pseudomonadati</taxon>
        <taxon>Pseudomonadota</taxon>
        <taxon>Gammaproteobacteria</taxon>
        <taxon>Enterobacterales</taxon>
        <taxon>Yersiniaceae</taxon>
        <taxon>Rouxiella</taxon>
    </lineage>
</organism>
<name>A0AB39VWG3_9GAMM</name>
<evidence type="ECO:0008006" key="4">
    <source>
        <dbReference type="Google" id="ProtNLM"/>
    </source>
</evidence>
<dbReference type="EMBL" id="CP165628">
    <property type="protein sequence ID" value="XDU73977.1"/>
    <property type="molecule type" value="Genomic_DNA"/>
</dbReference>
<reference evidence="3" key="1">
    <citation type="submission" date="2024-07" db="EMBL/GenBank/DDBJ databases">
        <authorList>
            <person name="Biller S.J."/>
        </authorList>
    </citation>
    <scope>NUCLEOTIDE SEQUENCE</scope>
    <source>
        <strain evidence="3">WC2420</strain>
    </source>
</reference>
<dbReference type="AlphaFoldDB" id="A0AB39VWG3"/>
<evidence type="ECO:0000256" key="1">
    <source>
        <dbReference type="SAM" id="MobiDB-lite"/>
    </source>
</evidence>
<accession>A0AB39VWG3</accession>
<keyword evidence="2" id="KW-0732">Signal</keyword>